<reference evidence="1 2" key="1">
    <citation type="submission" date="2018-11" db="EMBL/GenBank/DDBJ databases">
        <authorList>
            <consortium name="Pathogen Informatics"/>
        </authorList>
    </citation>
    <scope>NUCLEOTIDE SEQUENCE [LARGE SCALE GENOMIC DNA]</scope>
</reference>
<evidence type="ECO:0000313" key="1">
    <source>
        <dbReference type="EMBL" id="VDN11674.1"/>
    </source>
</evidence>
<protein>
    <submittedName>
        <fullName evidence="1">Uncharacterized protein</fullName>
    </submittedName>
</protein>
<keyword evidence="2" id="KW-1185">Reference proteome</keyword>
<accession>A0A3P7L4U1</accession>
<dbReference type="EMBL" id="UYRU01051997">
    <property type="protein sequence ID" value="VDN11674.1"/>
    <property type="molecule type" value="Genomic_DNA"/>
</dbReference>
<evidence type="ECO:0000313" key="2">
    <source>
        <dbReference type="Proteomes" id="UP000281553"/>
    </source>
</evidence>
<dbReference type="Proteomes" id="UP000281553">
    <property type="component" value="Unassembled WGS sequence"/>
</dbReference>
<gene>
    <name evidence="1" type="ORF">DILT_LOCUS7505</name>
</gene>
<organism evidence="1 2">
    <name type="scientific">Dibothriocephalus latus</name>
    <name type="common">Fish tapeworm</name>
    <name type="synonym">Diphyllobothrium latum</name>
    <dbReference type="NCBI Taxonomy" id="60516"/>
    <lineage>
        <taxon>Eukaryota</taxon>
        <taxon>Metazoa</taxon>
        <taxon>Spiralia</taxon>
        <taxon>Lophotrochozoa</taxon>
        <taxon>Platyhelminthes</taxon>
        <taxon>Cestoda</taxon>
        <taxon>Eucestoda</taxon>
        <taxon>Diphyllobothriidea</taxon>
        <taxon>Diphyllobothriidae</taxon>
        <taxon>Dibothriocephalus</taxon>
    </lineage>
</organism>
<sequence>MLKKREEPGGAVVVWRLQAALCTAVRTNDCTVFHQETAADEAGLAFVAVEAFRVPVPVFESDEFAATKACMEIGREEKKRKQ</sequence>
<proteinExistence type="predicted"/>
<dbReference type="AlphaFoldDB" id="A0A3P7L4U1"/>
<name>A0A3P7L4U1_DIBLA</name>